<organism evidence="2 3">
    <name type="scientific">Burkholderia reimsis</name>
    <dbReference type="NCBI Taxonomy" id="2234132"/>
    <lineage>
        <taxon>Bacteria</taxon>
        <taxon>Pseudomonadati</taxon>
        <taxon>Pseudomonadota</taxon>
        <taxon>Betaproteobacteria</taxon>
        <taxon>Burkholderiales</taxon>
        <taxon>Burkholderiaceae</taxon>
        <taxon>Burkholderia</taxon>
    </lineage>
</organism>
<evidence type="ECO:0000313" key="2">
    <source>
        <dbReference type="EMBL" id="RBB32612.1"/>
    </source>
</evidence>
<evidence type="ECO:0000313" key="3">
    <source>
        <dbReference type="Proteomes" id="UP000252458"/>
    </source>
</evidence>
<reference evidence="2 3" key="1">
    <citation type="submission" date="2018-06" db="EMBL/GenBank/DDBJ databases">
        <title>Draft genome sequence of Burkholderia reimsis strain BE51 isolated from a French agricultural soil.</title>
        <authorList>
            <person name="Esmaeel Q."/>
        </authorList>
    </citation>
    <scope>NUCLEOTIDE SEQUENCE [LARGE SCALE GENOMIC DNA]</scope>
    <source>
        <strain evidence="2 3">BE51</strain>
    </source>
</reference>
<dbReference type="AlphaFoldDB" id="A0A365QHR3"/>
<accession>A0A365QHR3</accession>
<sequence length="72" mass="7608">MKAPVDEMLVTEIAGRVAVVVTEVVAVADGLARLGFARQSGRGNVRSLDVFHGATKPKKEQGDASGARNWSE</sequence>
<evidence type="ECO:0000256" key="1">
    <source>
        <dbReference type="SAM" id="MobiDB-lite"/>
    </source>
</evidence>
<comment type="caution">
    <text evidence="2">The sequence shown here is derived from an EMBL/GenBank/DDBJ whole genome shotgun (WGS) entry which is preliminary data.</text>
</comment>
<proteinExistence type="predicted"/>
<keyword evidence="3" id="KW-1185">Reference proteome</keyword>
<dbReference type="EMBL" id="QMFZ01000056">
    <property type="protein sequence ID" value="RBB32612.1"/>
    <property type="molecule type" value="Genomic_DNA"/>
</dbReference>
<gene>
    <name evidence="2" type="ORF">DPV79_37715</name>
</gene>
<feature type="region of interest" description="Disordered" evidence="1">
    <location>
        <begin position="51"/>
        <end position="72"/>
    </location>
</feature>
<dbReference type="Proteomes" id="UP000252458">
    <property type="component" value="Unassembled WGS sequence"/>
</dbReference>
<name>A0A365QHR3_9BURK</name>
<dbReference type="RefSeq" id="WP_034195832.1">
    <property type="nucleotide sequence ID" value="NZ_QMFZ01000056.1"/>
</dbReference>
<protein>
    <submittedName>
        <fullName evidence="2">Uncharacterized protein</fullName>
    </submittedName>
</protein>